<keyword evidence="3" id="KW-1185">Reference proteome</keyword>
<feature type="compositionally biased region" description="Basic residues" evidence="1">
    <location>
        <begin position="10"/>
        <end position="39"/>
    </location>
</feature>
<proteinExistence type="predicted"/>
<evidence type="ECO:0000256" key="1">
    <source>
        <dbReference type="SAM" id="MobiDB-lite"/>
    </source>
</evidence>
<organism evidence="2 3">
    <name type="scientific">Portunus trituberculatus</name>
    <name type="common">Swimming crab</name>
    <name type="synonym">Neptunus trituberculatus</name>
    <dbReference type="NCBI Taxonomy" id="210409"/>
    <lineage>
        <taxon>Eukaryota</taxon>
        <taxon>Metazoa</taxon>
        <taxon>Ecdysozoa</taxon>
        <taxon>Arthropoda</taxon>
        <taxon>Crustacea</taxon>
        <taxon>Multicrustacea</taxon>
        <taxon>Malacostraca</taxon>
        <taxon>Eumalacostraca</taxon>
        <taxon>Eucarida</taxon>
        <taxon>Decapoda</taxon>
        <taxon>Pleocyemata</taxon>
        <taxon>Brachyura</taxon>
        <taxon>Eubrachyura</taxon>
        <taxon>Portunoidea</taxon>
        <taxon>Portunidae</taxon>
        <taxon>Portuninae</taxon>
        <taxon>Portunus</taxon>
    </lineage>
</organism>
<protein>
    <submittedName>
        <fullName evidence="2">Uncharacterized protein</fullName>
    </submittedName>
</protein>
<evidence type="ECO:0000313" key="3">
    <source>
        <dbReference type="Proteomes" id="UP000324222"/>
    </source>
</evidence>
<evidence type="ECO:0000313" key="2">
    <source>
        <dbReference type="EMBL" id="MPC53525.1"/>
    </source>
</evidence>
<dbReference type="EMBL" id="VSRR010011691">
    <property type="protein sequence ID" value="MPC53525.1"/>
    <property type="molecule type" value="Genomic_DNA"/>
</dbReference>
<name>A0A5B7G7V4_PORTR</name>
<gene>
    <name evidence="2" type="ORF">E2C01_047420</name>
</gene>
<feature type="region of interest" description="Disordered" evidence="1">
    <location>
        <begin position="1"/>
        <end position="79"/>
    </location>
</feature>
<accession>A0A5B7G7V4</accession>
<comment type="caution">
    <text evidence="2">The sequence shown here is derived from an EMBL/GenBank/DDBJ whole genome shotgun (WGS) entry which is preliminary data.</text>
</comment>
<reference evidence="2 3" key="1">
    <citation type="submission" date="2019-05" db="EMBL/GenBank/DDBJ databases">
        <title>Another draft genome of Portunus trituberculatus and its Hox gene families provides insights of decapod evolution.</title>
        <authorList>
            <person name="Jeong J.-H."/>
            <person name="Song I."/>
            <person name="Kim S."/>
            <person name="Choi T."/>
            <person name="Kim D."/>
            <person name="Ryu S."/>
            <person name="Kim W."/>
        </authorList>
    </citation>
    <scope>NUCLEOTIDE SEQUENCE [LARGE SCALE GENOMIC DNA]</scope>
    <source>
        <tissue evidence="2">Muscle</tissue>
    </source>
</reference>
<dbReference type="AlphaFoldDB" id="A0A5B7G7V4"/>
<sequence>MRPSTEGVKKKSGRKYYSKIKSNKIKHHHYHHHHHHHKPAPLARPRSFRSGSRYRRTGDPRGVNNEAGTKPQPFTHYRH</sequence>
<dbReference type="Proteomes" id="UP000324222">
    <property type="component" value="Unassembled WGS sequence"/>
</dbReference>